<reference evidence="3 4" key="1">
    <citation type="submission" date="2019-10" db="EMBL/GenBank/DDBJ databases">
        <authorList>
            <person name="Palmer J.M."/>
        </authorList>
    </citation>
    <scope>NUCLEOTIDE SEQUENCE [LARGE SCALE GENOMIC DNA]</scope>
    <source>
        <strain evidence="3 4">TWF718</strain>
    </source>
</reference>
<feature type="domain" description="PLOD1-3-like GT" evidence="2">
    <location>
        <begin position="218"/>
        <end position="299"/>
    </location>
</feature>
<accession>A0AAN8RBW7</accession>
<organism evidence="3 4">
    <name type="scientific">Orbilia javanica</name>
    <dbReference type="NCBI Taxonomy" id="47235"/>
    <lineage>
        <taxon>Eukaryota</taxon>
        <taxon>Fungi</taxon>
        <taxon>Dikarya</taxon>
        <taxon>Ascomycota</taxon>
        <taxon>Pezizomycotina</taxon>
        <taxon>Orbiliomycetes</taxon>
        <taxon>Orbiliales</taxon>
        <taxon>Orbiliaceae</taxon>
        <taxon>Orbilia</taxon>
    </lineage>
</organism>
<comment type="caution">
    <text evidence="3">The sequence shown here is derived from an EMBL/GenBank/DDBJ whole genome shotgun (WGS) entry which is preliminary data.</text>
</comment>
<dbReference type="AlphaFoldDB" id="A0AAN8RBW7"/>
<dbReference type="EMBL" id="JAVHNR010000005">
    <property type="protein sequence ID" value="KAK6342372.1"/>
    <property type="molecule type" value="Genomic_DNA"/>
</dbReference>
<keyword evidence="4" id="KW-1185">Reference proteome</keyword>
<feature type="region of interest" description="Disordered" evidence="1">
    <location>
        <begin position="415"/>
        <end position="445"/>
    </location>
</feature>
<gene>
    <name evidence="3" type="ORF">TWF718_007772</name>
</gene>
<evidence type="ECO:0000256" key="1">
    <source>
        <dbReference type="SAM" id="MobiDB-lite"/>
    </source>
</evidence>
<dbReference type="PANTHER" id="PTHR36587">
    <property type="entry name" value="EXPRESSION SITE-ASSOCIATED GENE 3 (ESAG3)-LIKE PROTEIN"/>
    <property type="match status" value="1"/>
</dbReference>
<proteinExistence type="predicted"/>
<dbReference type="Pfam" id="PF25342">
    <property type="entry name" value="GT_PLOD"/>
    <property type="match status" value="2"/>
</dbReference>
<dbReference type="InterPro" id="IPR057589">
    <property type="entry name" value="GT_PLOD"/>
</dbReference>
<feature type="compositionally biased region" description="Low complexity" evidence="1">
    <location>
        <begin position="431"/>
        <end position="445"/>
    </location>
</feature>
<name>A0AAN8RBW7_9PEZI</name>
<feature type="domain" description="PLOD1-3-like GT" evidence="2">
    <location>
        <begin position="116"/>
        <end position="177"/>
    </location>
</feature>
<evidence type="ECO:0000259" key="2">
    <source>
        <dbReference type="Pfam" id="PF25342"/>
    </source>
</evidence>
<feature type="compositionally biased region" description="Pro residues" evidence="1">
    <location>
        <begin position="420"/>
        <end position="430"/>
    </location>
</feature>
<evidence type="ECO:0000313" key="3">
    <source>
        <dbReference type="EMBL" id="KAK6342372.1"/>
    </source>
</evidence>
<dbReference type="PANTHER" id="PTHR36587:SF2">
    <property type="entry name" value="EXPRESSION SITE-ASSOCIATED GENE 3 (ESAG3)-LIKE PROTEIN"/>
    <property type="match status" value="1"/>
</dbReference>
<dbReference type="Proteomes" id="UP001313282">
    <property type="component" value="Unassembled WGS sequence"/>
</dbReference>
<evidence type="ECO:0000313" key="4">
    <source>
        <dbReference type="Proteomes" id="UP001313282"/>
    </source>
</evidence>
<dbReference type="CDD" id="cd22997">
    <property type="entry name" value="GT_LH"/>
    <property type="match status" value="1"/>
</dbReference>
<protein>
    <recommendedName>
        <fullName evidence="2">PLOD1-3-like GT domain-containing protein</fullName>
    </recommendedName>
</protein>
<sequence>MNNPQGYCMAMFGHRRGKIIFGAVLFSFLAIFFFSQSTSTVYLKDLARPWLHPSVSSHDLTLFNQEDYDRRIHLLIPVTSPNAKFCKTFFSSVVNGYPPPFLINYNQTYWQEAIARAQKIKGFHDYLNTRTRDDDIIIMIDGFDVWFQLPLQVLLSRFLKLGVPVVFGADKKCWPNDMKSVACTAIPQSPLPGDVFGDDTDRQTILRSRREKYDNFRPRWVNSGTIIGYAAHVRSIYDEAWKKVEAAGQEVDSDQMILAEVYGDRVVKGDNTMSVDFYSTLFQTMTYSHNDIAFVRNPSEEWTSTTFSKTISTEKLPLEDLGLSSKSPNPNRSPWKWRNLAWNKVSNRIPTLLHFNGPKNFIDLWWPRMWYYEDGAKWTEKIKAEPQRAGAWTNGKEPHKLGWFTYETLCGRERLFGEPEPAPPPAPPAAAPQANANANQGQGKP</sequence>